<comment type="caution">
    <text evidence="1">The sequence shown here is derived from an EMBL/GenBank/DDBJ whole genome shotgun (WGS) entry which is preliminary data.</text>
</comment>
<gene>
    <name evidence="1" type="ORF">BS411_20750</name>
</gene>
<keyword evidence="1" id="KW-0413">Isomerase</keyword>
<dbReference type="GO" id="GO:0016853">
    <property type="term" value="F:isomerase activity"/>
    <property type="evidence" value="ECO:0007669"/>
    <property type="project" value="UniProtKB-KW"/>
</dbReference>
<sequence length="35" mass="3829">MTKSKAFPGSNLYTVSQTALPDGQQYSLIRLARGE</sequence>
<reference evidence="1" key="1">
    <citation type="submission" date="2016-12" db="EMBL/GenBank/DDBJ databases">
        <title>Analysis of the Molecular Diversity Among Cronobacter Species Isolated from Filth Flies Using a Pan Genomic DNA Microarray.</title>
        <authorList>
            <person name="Pava-Ripoll M."/>
            <person name="Tall B."/>
            <person name="Farber J."/>
            <person name="Fanning S."/>
            <person name="Lehner A."/>
            <person name="Stephan R."/>
            <person name="Pagotto F."/>
            <person name="Iverson C."/>
            <person name="Ziobro G."/>
            <person name="Miller A."/>
            <person name="Pearson R."/>
            <person name="Yan Q."/>
            <person name="Kim M."/>
            <person name="Jeong S."/>
            <person name="Park J."/>
            <person name="Jun S."/>
            <person name="Choi H."/>
            <person name="Chung T."/>
            <person name="Yoo Y."/>
            <person name="Park E."/>
            <person name="Hwang S."/>
            <person name="Lee B."/>
            <person name="Sathyamoorthy V."/>
            <person name="Carter L."/>
            <person name="Mammel M."/>
            <person name="Jackson S."/>
            <person name="Kothary M."/>
            <person name="Patel I."/>
            <person name="Grim C."/>
            <person name="Gopinath G."/>
            <person name="Gangiredla J."/>
            <person name="Chase H."/>
        </authorList>
    </citation>
    <scope>NUCLEOTIDE SEQUENCE [LARGE SCALE GENOMIC DNA]</scope>
    <source>
        <strain evidence="1">MOD1-Sh41s</strain>
    </source>
</reference>
<organism evidence="1">
    <name type="scientific">Cronobacter turicensis</name>
    <dbReference type="NCBI Taxonomy" id="413502"/>
    <lineage>
        <taxon>Bacteria</taxon>
        <taxon>Pseudomonadati</taxon>
        <taxon>Pseudomonadota</taxon>
        <taxon>Gammaproteobacteria</taxon>
        <taxon>Enterobacterales</taxon>
        <taxon>Enterobacteriaceae</taxon>
        <taxon>Cronobacter</taxon>
    </lineage>
</organism>
<name>A0A2T7AXG8_9ENTR</name>
<protein>
    <submittedName>
        <fullName evidence="1">Triosephosphate isomerase</fullName>
    </submittedName>
</protein>
<evidence type="ECO:0000313" key="1">
    <source>
        <dbReference type="EMBL" id="PUX17189.1"/>
    </source>
</evidence>
<dbReference type="OrthoDB" id="6564164at2"/>
<proteinExistence type="predicted"/>
<accession>A0A2T7AXG8</accession>
<dbReference type="EMBL" id="MSAG01000044">
    <property type="protein sequence ID" value="PUX17189.1"/>
    <property type="molecule type" value="Genomic_DNA"/>
</dbReference>
<dbReference type="AlphaFoldDB" id="A0A2T7AXG8"/>